<sequence>MGSTVHFFIPLGWSLQVPDGFNKTKYPSGQYETEEGVAAPTTDSAHFIFHQRVLEGSPHLPMEAGFEIAAKRTNTQPRESPPAILRTSHQTVVESMVELDYEPLTSGQNLNDDAPDELTRAFDYAVSELNILLRAIAMALEKPLRLVARESLPPTIPITISATKPWEMINKNALPDVEDLSVFNVNWNIPIAPDGTHDHDQLNTWIDAALVNLSTTGPFTTYGDFRREADLSFSQEGNYRTAIILYASACESLLDELLQHTLWEQNLRPEETARKFLTKRGSPRGIVDLVKNELGSLYSNSGWGRNTPEVIDRWITYVADLRNQAIHDGYIPTSSELRTCVETVNDLVEFLADQVFTARTTRPITALALLGQIGLEARGGWDEQFSSYETSLTDVNFRLRIFRRWGSVLSYFRTSNRKRTVPGAEQSTCYLVIYPQGKDGFFLVDQNGVMAQPITREEVILPDKAEEKIWNIKSLNTPLPAVIKLSYEKLDLLQEPKWEHYVYDVLPGHEVTFSTLMD</sequence>
<dbReference type="GeneID" id="82881595"/>
<evidence type="ECO:0008006" key="3">
    <source>
        <dbReference type="Google" id="ProtNLM"/>
    </source>
</evidence>
<evidence type="ECO:0000313" key="2">
    <source>
        <dbReference type="Proteomes" id="UP000315353"/>
    </source>
</evidence>
<name>A0AB73BAM4_CORFL</name>
<dbReference type="Proteomes" id="UP000315353">
    <property type="component" value="Unassembled WGS sequence"/>
</dbReference>
<comment type="caution">
    <text evidence="1">The sequence shown here is derived from an EMBL/GenBank/DDBJ whole genome shotgun (WGS) entry which is preliminary data.</text>
</comment>
<dbReference type="RefSeq" id="WP_174775559.1">
    <property type="nucleotide sequence ID" value="NZ_BJNB01000065.1"/>
</dbReference>
<dbReference type="EMBL" id="BJNB01000065">
    <property type="protein sequence ID" value="GEB98894.1"/>
    <property type="molecule type" value="Genomic_DNA"/>
</dbReference>
<proteinExistence type="predicted"/>
<organism evidence="1 2">
    <name type="scientific">Corynebacterium flavescens</name>
    <dbReference type="NCBI Taxonomy" id="28028"/>
    <lineage>
        <taxon>Bacteria</taxon>
        <taxon>Bacillati</taxon>
        <taxon>Actinomycetota</taxon>
        <taxon>Actinomycetes</taxon>
        <taxon>Mycobacteriales</taxon>
        <taxon>Corynebacteriaceae</taxon>
        <taxon>Corynebacterium</taxon>
    </lineage>
</organism>
<protein>
    <recommendedName>
        <fullName evidence="3">Apea-like HEPN domain-containing protein</fullName>
    </recommendedName>
</protein>
<accession>A0AB73BAM4</accession>
<gene>
    <name evidence="1" type="ORF">CFL01nite_23890</name>
</gene>
<evidence type="ECO:0000313" key="1">
    <source>
        <dbReference type="EMBL" id="GEB98894.1"/>
    </source>
</evidence>
<reference evidence="1 2" key="1">
    <citation type="submission" date="2019-06" db="EMBL/GenBank/DDBJ databases">
        <title>Whole genome shotgun sequence of Corynebacterium flavescens NBRC 14136.</title>
        <authorList>
            <person name="Hosoyama A."/>
            <person name="Uohara A."/>
            <person name="Ohji S."/>
            <person name="Ichikawa N."/>
        </authorList>
    </citation>
    <scope>NUCLEOTIDE SEQUENCE [LARGE SCALE GENOMIC DNA]</scope>
    <source>
        <strain evidence="1 2">NBRC 14136</strain>
    </source>
</reference>
<dbReference type="AlphaFoldDB" id="A0AB73BAM4"/>